<dbReference type="InterPro" id="IPR039361">
    <property type="entry name" value="Cyclin"/>
</dbReference>
<dbReference type="InterPro" id="IPR006671">
    <property type="entry name" value="Cyclin_N"/>
</dbReference>
<dbReference type="AlphaFoldDB" id="A0AAD4SXS6"/>
<gene>
    <name evidence="8" type="ORF">MKW98_023873</name>
</gene>
<reference evidence="8" key="1">
    <citation type="submission" date="2022-04" db="EMBL/GenBank/DDBJ databases">
        <title>A functionally conserved STORR gene fusion in Papaver species that diverged 16.8 million years ago.</title>
        <authorList>
            <person name="Catania T."/>
        </authorList>
    </citation>
    <scope>NUCLEOTIDE SEQUENCE</scope>
    <source>
        <strain evidence="8">S-188037</strain>
    </source>
</reference>
<keyword evidence="9" id="KW-1185">Reference proteome</keyword>
<dbReference type="InterPro" id="IPR013763">
    <property type="entry name" value="Cyclin-like_dom"/>
</dbReference>
<dbReference type="Proteomes" id="UP001202328">
    <property type="component" value="Unassembled WGS sequence"/>
</dbReference>
<protein>
    <recommendedName>
        <fullName evidence="10">B-like cyclin</fullName>
    </recommendedName>
</protein>
<evidence type="ECO:0000313" key="8">
    <source>
        <dbReference type="EMBL" id="KAI3928272.1"/>
    </source>
</evidence>
<dbReference type="SMART" id="SM00385">
    <property type="entry name" value="CYCLIN"/>
    <property type="match status" value="1"/>
</dbReference>
<dbReference type="CDD" id="cd20544">
    <property type="entry name" value="CYCLIN_AtCycD-like_rpt2"/>
    <property type="match status" value="1"/>
</dbReference>
<dbReference type="FunFam" id="1.10.472.10:FF:000040">
    <property type="entry name" value="D6-type cyclin"/>
    <property type="match status" value="1"/>
</dbReference>
<sequence>MEYELENPLTGFEEHQSDTIPSLFSSESDHMTYISTSKNRDLDVSVRRQAIPMIFQFSCNSDPFIPYLAVNYLDRFISRQELPHGKPWMIKLLCISCLSLAEKMKQNDFSLTDDIQRKEGFIFDTETIQRMELLILGALKWRMRSITPFSFIYFFLSLLKLKDPSLRQALKNRATQIIFTSQHEIKLLEFKHSIIAASALISASHELFPLQFPSFRTAISSCIYINKEKLLDCWNVMNSTVMNSYESVFDMIISLSTNNTPVNVLDLHFSTTTSQSEKAAAAAATVMKTERDIKRRKISGDDLRYCNEKAFQVTQIQQC</sequence>
<dbReference type="InterPro" id="IPR004367">
    <property type="entry name" value="Cyclin_C-dom"/>
</dbReference>
<dbReference type="GO" id="GO:0051301">
    <property type="term" value="P:cell division"/>
    <property type="evidence" value="ECO:0007669"/>
    <property type="project" value="UniProtKB-KW"/>
</dbReference>
<keyword evidence="2" id="KW-0132">Cell division</keyword>
<feature type="domain" description="Cyclin C-terminal" evidence="7">
    <location>
        <begin position="146"/>
        <end position="259"/>
    </location>
</feature>
<evidence type="ECO:0000256" key="2">
    <source>
        <dbReference type="ARBA" id="ARBA00022618"/>
    </source>
</evidence>
<comment type="caution">
    <text evidence="8">The sequence shown here is derived from an EMBL/GenBank/DDBJ whole genome shotgun (WGS) entry which is preliminary data.</text>
</comment>
<evidence type="ECO:0000259" key="7">
    <source>
        <dbReference type="SMART" id="SM01332"/>
    </source>
</evidence>
<dbReference type="EMBL" id="JAJJMB010007708">
    <property type="protein sequence ID" value="KAI3928272.1"/>
    <property type="molecule type" value="Genomic_DNA"/>
</dbReference>
<evidence type="ECO:0000256" key="1">
    <source>
        <dbReference type="ARBA" id="ARBA00009065"/>
    </source>
</evidence>
<dbReference type="Gene3D" id="1.10.472.10">
    <property type="entry name" value="Cyclin-like"/>
    <property type="match status" value="2"/>
</dbReference>
<dbReference type="InterPro" id="IPR036915">
    <property type="entry name" value="Cyclin-like_sf"/>
</dbReference>
<accession>A0AAD4SXS6</accession>
<dbReference type="PANTHER" id="PTHR10177">
    <property type="entry name" value="CYCLINS"/>
    <property type="match status" value="1"/>
</dbReference>
<evidence type="ECO:0008006" key="10">
    <source>
        <dbReference type="Google" id="ProtNLM"/>
    </source>
</evidence>
<dbReference type="Pfam" id="PF02984">
    <property type="entry name" value="Cyclin_C"/>
    <property type="match status" value="1"/>
</dbReference>
<dbReference type="FunFam" id="1.10.472.10:FF:000060">
    <property type="entry name" value="D6-type cyclin"/>
    <property type="match status" value="1"/>
</dbReference>
<proteinExistence type="inferred from homology"/>
<feature type="domain" description="Cyclin-like" evidence="6">
    <location>
        <begin position="53"/>
        <end position="137"/>
    </location>
</feature>
<evidence type="ECO:0000313" key="9">
    <source>
        <dbReference type="Proteomes" id="UP001202328"/>
    </source>
</evidence>
<comment type="similarity">
    <text evidence="1">Belongs to the cyclin family. Cyclin D subfamily.</text>
</comment>
<organism evidence="8 9">
    <name type="scientific">Papaver atlanticum</name>
    <dbReference type="NCBI Taxonomy" id="357466"/>
    <lineage>
        <taxon>Eukaryota</taxon>
        <taxon>Viridiplantae</taxon>
        <taxon>Streptophyta</taxon>
        <taxon>Embryophyta</taxon>
        <taxon>Tracheophyta</taxon>
        <taxon>Spermatophyta</taxon>
        <taxon>Magnoliopsida</taxon>
        <taxon>Ranunculales</taxon>
        <taxon>Papaveraceae</taxon>
        <taxon>Papaveroideae</taxon>
        <taxon>Papaver</taxon>
    </lineage>
</organism>
<dbReference type="SUPFAM" id="SSF47954">
    <property type="entry name" value="Cyclin-like"/>
    <property type="match status" value="2"/>
</dbReference>
<name>A0AAD4SXS6_9MAGN</name>
<dbReference type="Pfam" id="PF00134">
    <property type="entry name" value="Cyclin_N"/>
    <property type="match status" value="1"/>
</dbReference>
<evidence type="ECO:0000256" key="3">
    <source>
        <dbReference type="ARBA" id="ARBA00023127"/>
    </source>
</evidence>
<dbReference type="SMART" id="SM01332">
    <property type="entry name" value="Cyclin_C"/>
    <property type="match status" value="1"/>
</dbReference>
<evidence type="ECO:0000256" key="5">
    <source>
        <dbReference type="RuleBase" id="RU000383"/>
    </source>
</evidence>
<evidence type="ECO:0000256" key="4">
    <source>
        <dbReference type="ARBA" id="ARBA00023306"/>
    </source>
</evidence>
<keyword evidence="3 5" id="KW-0195">Cyclin</keyword>
<keyword evidence="4" id="KW-0131">Cell cycle</keyword>
<evidence type="ECO:0000259" key="6">
    <source>
        <dbReference type="SMART" id="SM00385"/>
    </source>
</evidence>